<feature type="region of interest" description="Disordered" evidence="1">
    <location>
        <begin position="1"/>
        <end position="74"/>
    </location>
</feature>
<feature type="compositionally biased region" description="Low complexity" evidence="1">
    <location>
        <begin position="31"/>
        <end position="45"/>
    </location>
</feature>
<sequence>MSLPRPQLVPSLSGTSNPELESQASSEFTGAPFSSSASTPWTSYSGKPSFGNHQSPSQVSLGGDSYSSSIQSLRGERSSHDLRRTLLVVYIHGYNGSDTTFQKFPVHVHNLLSIALVETHTVHSKIYPRYKSQKAVELVAEEFSRWISPHESIETDLVLVGHSLGGILAAEITVLPSSPGSLEIFRHRVLGILNLDVPFLGLHPGVIPTGLGSLFQPKTKPEKAESNNSNAVADDVLSGSESSDGYLSPFDPSLHDPNFNPAFPNDIRLKKRSRLDAALHFLQKNSNDLRGAAKRYVTSRFEFASCVSDYPGLKRRYRKLQELEGVDEYLQKRDEQGRPLRRVRFINYYTAATGRIKPTTVEEDMDSKPLSASAEDLTITDTRGHTLDPGASDARSISAGPLILDTTGQADYDDHAEISIQADTTKPDLEESPGLKIDSHYDFDTSKGEITLPMTETKPIPPPLPYRPLPPALSKNQPAKRSSQDSPDDGNETRGRKGKHIVPTDQPPLSGQDALLTEPLEASHKLISRAPSSPTPSSSPSPLSSPQLPPTTLISSQSRSPTRGSSSSPSVQPKSKKYRMFCALPRGSSDGREIDPLWVRVYMEDMDEVTAHQSLFLPNESYEKLVGDVVARIEMWVQDELSIKAVLASMGEGELGDEGGYS</sequence>
<evidence type="ECO:0008006" key="4">
    <source>
        <dbReference type="Google" id="ProtNLM"/>
    </source>
</evidence>
<dbReference type="Gene3D" id="3.40.50.1820">
    <property type="entry name" value="alpha/beta hydrolase"/>
    <property type="match status" value="1"/>
</dbReference>
<feature type="compositionally biased region" description="Polar residues" evidence="1">
    <location>
        <begin position="474"/>
        <end position="485"/>
    </location>
</feature>
<evidence type="ECO:0000256" key="1">
    <source>
        <dbReference type="SAM" id="MobiDB-lite"/>
    </source>
</evidence>
<feature type="compositionally biased region" description="Basic and acidic residues" evidence="1">
    <location>
        <begin position="437"/>
        <end position="447"/>
    </location>
</feature>
<dbReference type="Proteomes" id="UP000224634">
    <property type="component" value="Unassembled WGS sequence"/>
</dbReference>
<feature type="region of interest" description="Disordered" evidence="1">
    <location>
        <begin position="418"/>
        <end position="577"/>
    </location>
</feature>
<feature type="compositionally biased region" description="Pro residues" evidence="1">
    <location>
        <begin position="459"/>
        <end position="471"/>
    </location>
</feature>
<protein>
    <recommendedName>
        <fullName evidence="4">DUF676 domain-containing protein</fullName>
    </recommendedName>
</protein>
<reference evidence="2 3" key="1">
    <citation type="submission" date="2017-10" db="EMBL/GenBank/DDBJ databases">
        <title>Comparative genomics in systemic dimorphic fungi from Ajellomycetaceae.</title>
        <authorList>
            <person name="Munoz J.F."/>
            <person name="Mcewen J.G."/>
            <person name="Clay O.K."/>
            <person name="Cuomo C.A."/>
        </authorList>
    </citation>
    <scope>NUCLEOTIDE SEQUENCE [LARGE SCALE GENOMIC DNA]</scope>
    <source>
        <strain evidence="2 3">UAMH7299</strain>
    </source>
</reference>
<dbReference type="PANTHER" id="PTHR47842:SF3">
    <property type="entry name" value="DUF676 DOMAIN-CONTAINING PROTEIN"/>
    <property type="match status" value="1"/>
</dbReference>
<feature type="compositionally biased region" description="Low complexity" evidence="1">
    <location>
        <begin position="540"/>
        <end position="573"/>
    </location>
</feature>
<evidence type="ECO:0000313" key="2">
    <source>
        <dbReference type="EMBL" id="PGH15995.1"/>
    </source>
</evidence>
<dbReference type="STRING" id="1447883.A0A2B7Y454"/>
<dbReference type="AlphaFoldDB" id="A0A2B7Y454"/>
<feature type="compositionally biased region" description="Polar residues" evidence="1">
    <location>
        <begin position="10"/>
        <end position="28"/>
    </location>
</feature>
<dbReference type="InterPro" id="IPR029058">
    <property type="entry name" value="AB_hydrolase_fold"/>
</dbReference>
<comment type="caution">
    <text evidence="2">The sequence shown here is derived from an EMBL/GenBank/DDBJ whole genome shotgun (WGS) entry which is preliminary data.</text>
</comment>
<dbReference type="PANTHER" id="PTHR47842">
    <property type="entry name" value="EXPRESSED PROTEIN"/>
    <property type="match status" value="1"/>
</dbReference>
<organism evidence="2 3">
    <name type="scientific">Polytolypa hystricis (strain UAMH7299)</name>
    <dbReference type="NCBI Taxonomy" id="1447883"/>
    <lineage>
        <taxon>Eukaryota</taxon>
        <taxon>Fungi</taxon>
        <taxon>Dikarya</taxon>
        <taxon>Ascomycota</taxon>
        <taxon>Pezizomycotina</taxon>
        <taxon>Eurotiomycetes</taxon>
        <taxon>Eurotiomycetidae</taxon>
        <taxon>Onygenales</taxon>
        <taxon>Onygenales incertae sedis</taxon>
        <taxon>Polytolypa</taxon>
    </lineage>
</organism>
<evidence type="ECO:0000313" key="3">
    <source>
        <dbReference type="Proteomes" id="UP000224634"/>
    </source>
</evidence>
<name>A0A2B7Y454_POLH7</name>
<proteinExistence type="predicted"/>
<dbReference type="SUPFAM" id="SSF53474">
    <property type="entry name" value="alpha/beta-Hydrolases"/>
    <property type="match status" value="1"/>
</dbReference>
<keyword evidence="3" id="KW-1185">Reference proteome</keyword>
<dbReference type="EMBL" id="PDNA01000078">
    <property type="protein sequence ID" value="PGH15995.1"/>
    <property type="molecule type" value="Genomic_DNA"/>
</dbReference>
<gene>
    <name evidence="2" type="ORF">AJ80_05371</name>
</gene>
<feature type="compositionally biased region" description="Polar residues" evidence="1">
    <location>
        <begin position="51"/>
        <end position="72"/>
    </location>
</feature>
<dbReference type="OrthoDB" id="3248508at2759"/>
<accession>A0A2B7Y454</accession>